<dbReference type="SUPFAM" id="SSF53850">
    <property type="entry name" value="Periplasmic binding protein-like II"/>
    <property type="match status" value="1"/>
</dbReference>
<dbReference type="Pfam" id="PF09084">
    <property type="entry name" value="NMT1"/>
    <property type="match status" value="1"/>
</dbReference>
<dbReference type="PANTHER" id="PTHR30024">
    <property type="entry name" value="ALIPHATIC SULFONATES-BINDING PROTEIN-RELATED"/>
    <property type="match status" value="1"/>
</dbReference>
<evidence type="ECO:0000256" key="1">
    <source>
        <dbReference type="ARBA" id="ARBA00010742"/>
    </source>
</evidence>
<dbReference type="Proteomes" id="UP000252008">
    <property type="component" value="Unassembled WGS sequence"/>
</dbReference>
<dbReference type="InterPro" id="IPR015168">
    <property type="entry name" value="SsuA/THI5"/>
</dbReference>
<dbReference type="PROSITE" id="PS51257">
    <property type="entry name" value="PROKAR_LIPOPROTEIN"/>
    <property type="match status" value="1"/>
</dbReference>
<dbReference type="AlphaFoldDB" id="A0A375YES3"/>
<feature type="domain" description="Solute-binding protein family 3/N-terminal" evidence="3">
    <location>
        <begin position="40"/>
        <end position="267"/>
    </location>
</feature>
<dbReference type="EMBL" id="UEGS01000001">
    <property type="protein sequence ID" value="SRX79579.1"/>
    <property type="molecule type" value="Genomic_DNA"/>
</dbReference>
<evidence type="ECO:0000313" key="4">
    <source>
        <dbReference type="EMBL" id="SRX79579.1"/>
    </source>
</evidence>
<evidence type="ECO:0000256" key="2">
    <source>
        <dbReference type="SAM" id="SignalP"/>
    </source>
</evidence>
<feature type="chain" id="PRO_5039014630" evidence="2">
    <location>
        <begin position="18"/>
        <end position="343"/>
    </location>
</feature>
<protein>
    <submittedName>
        <fullName evidence="4">Aliphatic sulfonates ABC transporter family, substrate-binding protein [Klebsiella pneumoniae 342]</fullName>
    </submittedName>
</protein>
<evidence type="ECO:0000259" key="3">
    <source>
        <dbReference type="SMART" id="SM00062"/>
    </source>
</evidence>
<dbReference type="PANTHER" id="PTHR30024:SF48">
    <property type="entry name" value="ABC TRANSPORTER SUBSTRATE-BINDING PROTEIN"/>
    <property type="match status" value="1"/>
</dbReference>
<dbReference type="STRING" id="39692.BST38_11495"/>
<gene>
    <name evidence="4" type="ORF">MPP7335_01316</name>
</gene>
<feature type="signal peptide" evidence="2">
    <location>
        <begin position="1"/>
        <end position="17"/>
    </location>
</feature>
<comment type="similarity">
    <text evidence="1">Belongs to the bacterial solute-binding protein SsuA/TauA family.</text>
</comment>
<accession>A0A375YES3</accession>
<reference evidence="4 5" key="1">
    <citation type="submission" date="2018-05" db="EMBL/GenBank/DDBJ databases">
        <authorList>
            <consortium name="IHU Genomes"/>
        </authorList>
    </citation>
    <scope>NUCLEOTIDE SEQUENCE [LARGE SCALE GENOMIC DNA]</scope>
    <source>
        <strain evidence="4 5">P7335</strain>
    </source>
</reference>
<name>A0A375YES3_MYCPF</name>
<dbReference type="Gene3D" id="3.40.190.10">
    <property type="entry name" value="Periplasmic binding protein-like II"/>
    <property type="match status" value="2"/>
</dbReference>
<sequence length="343" mass="36158">MRLAVTTRRRVAAAVLAGVTLLAGGCSSSGDSAGGDRELVLRVGIQNSGNSVGLQTLEASGVLEDAPYRVEIAEFDGANAAVEALNAGAIDADIALNSAAPVLADGNSAQPWTAESAPFKIIGAVDRPNDEGIAVVVRKDSGIDSLADLTGRKVSFAKGTANHYFFVSQAKREGIDPAQFELVTIPLTEARSAYIGGAVDALVTSVINARPLVSDNDSKILLTSKGQFTNYQFLVATKAALGDERTSEALGDLLSRLEKLNEWEADNLDKVAELYETVAGQPAADAKLSAAEGVGSFVPLDQRVFDTQQAQADIFYEQGVAAHPVDVRNQFDTRYNDLVETSR</sequence>
<keyword evidence="2" id="KW-0732">Signal</keyword>
<evidence type="ECO:0000313" key="5">
    <source>
        <dbReference type="Proteomes" id="UP000252008"/>
    </source>
</evidence>
<dbReference type="RefSeq" id="WP_083143423.1">
    <property type="nucleotide sequence ID" value="NZ_MVID01000008.1"/>
</dbReference>
<keyword evidence="5" id="KW-1185">Reference proteome</keyword>
<proteinExistence type="inferred from homology"/>
<organism evidence="4 5">
    <name type="scientific">Mycolicibacterium parafortuitum</name>
    <name type="common">Mycobacterium parafortuitum</name>
    <dbReference type="NCBI Taxonomy" id="39692"/>
    <lineage>
        <taxon>Bacteria</taxon>
        <taxon>Bacillati</taxon>
        <taxon>Actinomycetota</taxon>
        <taxon>Actinomycetes</taxon>
        <taxon>Mycobacteriales</taxon>
        <taxon>Mycobacteriaceae</taxon>
        <taxon>Mycolicibacterium</taxon>
    </lineage>
</organism>
<dbReference type="SMART" id="SM00062">
    <property type="entry name" value="PBPb"/>
    <property type="match status" value="1"/>
</dbReference>
<dbReference type="InterPro" id="IPR001638">
    <property type="entry name" value="Solute-binding_3/MltF_N"/>
</dbReference>